<feature type="compositionally biased region" description="Basic and acidic residues" evidence="1">
    <location>
        <begin position="11"/>
        <end position="30"/>
    </location>
</feature>
<gene>
    <name evidence="2" type="ORF">GCM10011360_07680</name>
</gene>
<protein>
    <submittedName>
        <fullName evidence="2">Uncharacterized protein</fullName>
    </submittedName>
</protein>
<sequence length="151" mass="17012">MDGSAPFAPEASRRDIAARQPDPQDWHPLADPRSVTLFRQLLATAIGYHEATGRHLSVYGDLGELYAEIAIGLRLNRNYAKGADGRLGNDFVEVKTLSPMTRRGWVNVNFDGNFNRLLIVRICPDFRFAHRLIDRRTLGRRQGVGRVSWPG</sequence>
<feature type="region of interest" description="Disordered" evidence="1">
    <location>
        <begin position="1"/>
        <end position="30"/>
    </location>
</feature>
<evidence type="ECO:0000313" key="3">
    <source>
        <dbReference type="Proteomes" id="UP000612855"/>
    </source>
</evidence>
<proteinExistence type="predicted"/>
<accession>A0A917ECX7</accession>
<dbReference type="Proteomes" id="UP000612855">
    <property type="component" value="Unassembled WGS sequence"/>
</dbReference>
<evidence type="ECO:0000256" key="1">
    <source>
        <dbReference type="SAM" id="MobiDB-lite"/>
    </source>
</evidence>
<reference evidence="3" key="1">
    <citation type="journal article" date="2019" name="Int. J. Syst. Evol. Microbiol.">
        <title>The Global Catalogue of Microorganisms (GCM) 10K type strain sequencing project: providing services to taxonomists for standard genome sequencing and annotation.</title>
        <authorList>
            <consortium name="The Broad Institute Genomics Platform"/>
            <consortium name="The Broad Institute Genome Sequencing Center for Infectious Disease"/>
            <person name="Wu L."/>
            <person name="Ma J."/>
        </authorList>
    </citation>
    <scope>NUCLEOTIDE SEQUENCE [LARGE SCALE GENOMIC DNA]</scope>
    <source>
        <strain evidence="3">CGMCC 1.12664</strain>
    </source>
</reference>
<comment type="caution">
    <text evidence="2">The sequence shown here is derived from an EMBL/GenBank/DDBJ whole genome shotgun (WGS) entry which is preliminary data.</text>
</comment>
<dbReference type="RefSeq" id="WP_188476347.1">
    <property type="nucleotide sequence ID" value="NZ_BMFJ01000001.1"/>
</dbReference>
<evidence type="ECO:0000313" key="2">
    <source>
        <dbReference type="EMBL" id="GGE21565.1"/>
    </source>
</evidence>
<dbReference type="EMBL" id="BMFJ01000001">
    <property type="protein sequence ID" value="GGE21565.1"/>
    <property type="molecule type" value="Genomic_DNA"/>
</dbReference>
<organism evidence="2 3">
    <name type="scientific">Primorskyibacter flagellatus</name>
    <dbReference type="NCBI Taxonomy" id="1387277"/>
    <lineage>
        <taxon>Bacteria</taxon>
        <taxon>Pseudomonadati</taxon>
        <taxon>Pseudomonadota</taxon>
        <taxon>Alphaproteobacteria</taxon>
        <taxon>Rhodobacterales</taxon>
        <taxon>Roseobacteraceae</taxon>
        <taxon>Primorskyibacter</taxon>
    </lineage>
</organism>
<name>A0A917ECX7_9RHOB</name>
<dbReference type="AlphaFoldDB" id="A0A917ECX7"/>
<keyword evidence="3" id="KW-1185">Reference proteome</keyword>